<dbReference type="Gene3D" id="3.40.50.1010">
    <property type="entry name" value="5'-nuclease"/>
    <property type="match status" value="1"/>
</dbReference>
<dbReference type="Pfam" id="PF01850">
    <property type="entry name" value="PIN"/>
    <property type="match status" value="1"/>
</dbReference>
<evidence type="ECO:0000259" key="1">
    <source>
        <dbReference type="Pfam" id="PF01850"/>
    </source>
</evidence>
<dbReference type="EMBL" id="CACVAR010000404">
    <property type="protein sequence ID" value="CAA6826360.1"/>
    <property type="molecule type" value="Genomic_DNA"/>
</dbReference>
<dbReference type="AlphaFoldDB" id="A0A6S6UAM2"/>
<proteinExistence type="predicted"/>
<gene>
    <name evidence="2" type="ORF">HELGO_WM26480</name>
</gene>
<sequence>MNQKILLDTNTVTYALNHNLTLPKKGYAISILTDIELRSCDKFQNIISHFKIYKVNKAITKKAIEIRKNYALSLDDSIICATAIIHKNLIVTQNKNLSQVSNLRTFLITAWKDKQ</sequence>
<name>A0A6S6UAM2_9BACT</name>
<feature type="domain" description="PIN" evidence="1">
    <location>
        <begin position="47"/>
        <end position="101"/>
    </location>
</feature>
<evidence type="ECO:0000313" key="2">
    <source>
        <dbReference type="EMBL" id="CAA6826360.1"/>
    </source>
</evidence>
<dbReference type="InterPro" id="IPR029060">
    <property type="entry name" value="PIN-like_dom_sf"/>
</dbReference>
<reference evidence="2" key="1">
    <citation type="submission" date="2020-01" db="EMBL/GenBank/DDBJ databases">
        <authorList>
            <person name="Meier V. D."/>
            <person name="Meier V D."/>
        </authorList>
    </citation>
    <scope>NUCLEOTIDE SEQUENCE</scope>
    <source>
        <strain evidence="2">HLG_WM_MAG_03</strain>
    </source>
</reference>
<protein>
    <recommendedName>
        <fullName evidence="1">PIN domain-containing protein</fullName>
    </recommendedName>
</protein>
<dbReference type="InterPro" id="IPR002716">
    <property type="entry name" value="PIN_dom"/>
</dbReference>
<organism evidence="2">
    <name type="scientific">uncultured Sulfurovum sp</name>
    <dbReference type="NCBI Taxonomy" id="269237"/>
    <lineage>
        <taxon>Bacteria</taxon>
        <taxon>Pseudomonadati</taxon>
        <taxon>Campylobacterota</taxon>
        <taxon>Epsilonproteobacteria</taxon>
        <taxon>Campylobacterales</taxon>
        <taxon>Sulfurovaceae</taxon>
        <taxon>Sulfurovum</taxon>
        <taxon>environmental samples</taxon>
    </lineage>
</organism>
<accession>A0A6S6UAM2</accession>
<dbReference type="SUPFAM" id="SSF88723">
    <property type="entry name" value="PIN domain-like"/>
    <property type="match status" value="1"/>
</dbReference>